<sequence>MALFQADLSAFRGSLPDDTGRYRDERLRESVARGDLGYLVRTDGRVAGFVLVRRTDDGVHRLPAFWVARAVRRSGVGLAAVRLLLARHRGRWEIAFQEDNPAAAAFWRQVGRDAVGDASTVEQRPVPGRPDAPPDRLAVPDGRLPRLGPGGQERQQQPALQARTSRAPRRVRRGRTRAGAGCRGS</sequence>
<feature type="region of interest" description="Disordered" evidence="1">
    <location>
        <begin position="117"/>
        <end position="185"/>
    </location>
</feature>
<evidence type="ECO:0000259" key="2">
    <source>
        <dbReference type="PROSITE" id="PS51186"/>
    </source>
</evidence>
<evidence type="ECO:0000256" key="1">
    <source>
        <dbReference type="SAM" id="MobiDB-lite"/>
    </source>
</evidence>
<comment type="caution">
    <text evidence="3">The sequence shown here is derived from an EMBL/GenBank/DDBJ whole genome shotgun (WGS) entry which is preliminary data.</text>
</comment>
<feature type="domain" description="N-acetyltransferase" evidence="2">
    <location>
        <begin position="1"/>
        <end position="140"/>
    </location>
</feature>
<gene>
    <name evidence="3" type="ORF">GCM10025868_08760</name>
</gene>
<keyword evidence="4" id="KW-1185">Reference proteome</keyword>
<dbReference type="SUPFAM" id="SSF55729">
    <property type="entry name" value="Acyl-CoA N-acyltransferases (Nat)"/>
    <property type="match status" value="1"/>
</dbReference>
<dbReference type="PROSITE" id="PS51186">
    <property type="entry name" value="GNAT"/>
    <property type="match status" value="1"/>
</dbReference>
<reference evidence="4" key="1">
    <citation type="journal article" date="2019" name="Int. J. Syst. Evol. Microbiol.">
        <title>The Global Catalogue of Microorganisms (GCM) 10K type strain sequencing project: providing services to taxonomists for standard genome sequencing and annotation.</title>
        <authorList>
            <consortium name="The Broad Institute Genomics Platform"/>
            <consortium name="The Broad Institute Genome Sequencing Center for Infectious Disease"/>
            <person name="Wu L."/>
            <person name="Ma J."/>
        </authorList>
    </citation>
    <scope>NUCLEOTIDE SEQUENCE [LARGE SCALE GENOMIC DNA]</scope>
    <source>
        <strain evidence="4">NBRC 108730</strain>
    </source>
</reference>
<feature type="compositionally biased region" description="Basic residues" evidence="1">
    <location>
        <begin position="166"/>
        <end position="176"/>
    </location>
</feature>
<evidence type="ECO:0000313" key="3">
    <source>
        <dbReference type="EMBL" id="GMA85626.1"/>
    </source>
</evidence>
<dbReference type="InterPro" id="IPR000182">
    <property type="entry name" value="GNAT_dom"/>
</dbReference>
<dbReference type="CDD" id="cd04301">
    <property type="entry name" value="NAT_SF"/>
    <property type="match status" value="1"/>
</dbReference>
<dbReference type="Pfam" id="PF00583">
    <property type="entry name" value="Acetyltransf_1"/>
    <property type="match status" value="1"/>
</dbReference>
<dbReference type="EMBL" id="BSUZ01000001">
    <property type="protein sequence ID" value="GMA85626.1"/>
    <property type="molecule type" value="Genomic_DNA"/>
</dbReference>
<proteinExistence type="predicted"/>
<dbReference type="Gene3D" id="3.40.630.30">
    <property type="match status" value="1"/>
</dbReference>
<accession>A0ABQ6JFR9</accession>
<name>A0ABQ6JFR9_9ACTN</name>
<organism evidence="3 4">
    <name type="scientific">Angustibacter aerolatus</name>
    <dbReference type="NCBI Taxonomy" id="1162965"/>
    <lineage>
        <taxon>Bacteria</taxon>
        <taxon>Bacillati</taxon>
        <taxon>Actinomycetota</taxon>
        <taxon>Actinomycetes</taxon>
        <taxon>Kineosporiales</taxon>
        <taxon>Kineosporiaceae</taxon>
    </lineage>
</organism>
<protein>
    <recommendedName>
        <fullName evidence="2">N-acetyltransferase domain-containing protein</fullName>
    </recommendedName>
</protein>
<dbReference type="Proteomes" id="UP001157017">
    <property type="component" value="Unassembled WGS sequence"/>
</dbReference>
<dbReference type="InterPro" id="IPR016181">
    <property type="entry name" value="Acyl_CoA_acyltransferase"/>
</dbReference>
<evidence type="ECO:0000313" key="4">
    <source>
        <dbReference type="Proteomes" id="UP001157017"/>
    </source>
</evidence>